<dbReference type="AlphaFoldDB" id="A0A7G1KIE3"/>
<comment type="cofactor">
    <cofactor evidence="1">
        <name>Mg(2+)</name>
        <dbReference type="ChEBI" id="CHEBI:18420"/>
    </cofactor>
</comment>
<dbReference type="GO" id="GO:0016787">
    <property type="term" value="F:hydrolase activity"/>
    <property type="evidence" value="ECO:0007669"/>
    <property type="project" value="UniProtKB-KW"/>
</dbReference>
<organism evidence="6 7">
    <name type="scientific">Nocardia wallacei</name>
    <dbReference type="NCBI Taxonomy" id="480035"/>
    <lineage>
        <taxon>Bacteria</taxon>
        <taxon>Bacillati</taxon>
        <taxon>Actinomycetota</taxon>
        <taxon>Actinomycetes</taxon>
        <taxon>Mycobacteriales</taxon>
        <taxon>Nocardiaceae</taxon>
        <taxon>Nocardia</taxon>
    </lineage>
</organism>
<evidence type="ECO:0000259" key="5">
    <source>
        <dbReference type="PROSITE" id="PS51462"/>
    </source>
</evidence>
<dbReference type="RefSeq" id="WP_187687240.1">
    <property type="nucleotide sequence ID" value="NZ_AP023396.1"/>
</dbReference>
<proteinExistence type="inferred from homology"/>
<dbReference type="GeneID" id="80346122"/>
<dbReference type="PANTHER" id="PTHR43046">
    <property type="entry name" value="GDP-MANNOSE MANNOSYL HYDROLASE"/>
    <property type="match status" value="1"/>
</dbReference>
<dbReference type="PROSITE" id="PS51462">
    <property type="entry name" value="NUDIX"/>
    <property type="match status" value="1"/>
</dbReference>
<dbReference type="PANTHER" id="PTHR43046:SF14">
    <property type="entry name" value="MUTT_NUDIX FAMILY PROTEIN"/>
    <property type="match status" value="1"/>
</dbReference>
<dbReference type="InterPro" id="IPR020476">
    <property type="entry name" value="Nudix_hydrolase"/>
</dbReference>
<protein>
    <submittedName>
        <fullName evidence="6">NUDIX hydrolase</fullName>
    </submittedName>
</protein>
<evidence type="ECO:0000256" key="1">
    <source>
        <dbReference type="ARBA" id="ARBA00001946"/>
    </source>
</evidence>
<evidence type="ECO:0000256" key="3">
    <source>
        <dbReference type="ARBA" id="ARBA00022801"/>
    </source>
</evidence>
<evidence type="ECO:0000256" key="2">
    <source>
        <dbReference type="ARBA" id="ARBA00005582"/>
    </source>
</evidence>
<dbReference type="KEGG" id="nwl:NWFMUON74_15310"/>
<accession>A0A7G1KIE3</accession>
<dbReference type="InterPro" id="IPR020084">
    <property type="entry name" value="NUDIX_hydrolase_CS"/>
</dbReference>
<evidence type="ECO:0000313" key="7">
    <source>
        <dbReference type="Proteomes" id="UP000516173"/>
    </source>
</evidence>
<dbReference type="PRINTS" id="PR00502">
    <property type="entry name" value="NUDIXFAMILY"/>
</dbReference>
<dbReference type="Gene3D" id="3.90.79.10">
    <property type="entry name" value="Nucleoside Triphosphate Pyrophosphohydrolase"/>
    <property type="match status" value="1"/>
</dbReference>
<dbReference type="InterPro" id="IPR015797">
    <property type="entry name" value="NUDIX_hydrolase-like_dom_sf"/>
</dbReference>
<sequence length="155" mass="17478">MTDPAARFATPRLAAGALFVRGEEVLLVRKTYGNRWDIPGGYVDRGESPADACERELREELGLNRSVRRLLVHDWAPGDAEGDKVLYVFDCGELGDDERRLRLDGTEIDTIAWVNVNRLPGYVIQRLARRLAHACRAHTSGTVMYLEHGRPRTPH</sequence>
<dbReference type="PROSITE" id="PS00893">
    <property type="entry name" value="NUDIX_BOX"/>
    <property type="match status" value="1"/>
</dbReference>
<dbReference type="SUPFAM" id="SSF55811">
    <property type="entry name" value="Nudix"/>
    <property type="match status" value="1"/>
</dbReference>
<evidence type="ECO:0000313" key="6">
    <source>
        <dbReference type="EMBL" id="BCK53759.1"/>
    </source>
</evidence>
<keyword evidence="3 4" id="KW-0378">Hydrolase</keyword>
<name>A0A7G1KIE3_9NOCA</name>
<keyword evidence="7" id="KW-1185">Reference proteome</keyword>
<dbReference type="CDD" id="cd18876">
    <property type="entry name" value="NUDIX_Hydrolase"/>
    <property type="match status" value="1"/>
</dbReference>
<comment type="similarity">
    <text evidence="2 4">Belongs to the Nudix hydrolase family.</text>
</comment>
<dbReference type="InterPro" id="IPR000086">
    <property type="entry name" value="NUDIX_hydrolase_dom"/>
</dbReference>
<dbReference type="Pfam" id="PF00293">
    <property type="entry name" value="NUDIX"/>
    <property type="match status" value="1"/>
</dbReference>
<evidence type="ECO:0000256" key="4">
    <source>
        <dbReference type="RuleBase" id="RU003476"/>
    </source>
</evidence>
<feature type="domain" description="Nudix hydrolase" evidence="5">
    <location>
        <begin position="10"/>
        <end position="139"/>
    </location>
</feature>
<reference evidence="6 7" key="1">
    <citation type="submission" date="2020-08" db="EMBL/GenBank/DDBJ databases">
        <title>Genome Sequencing of Nocardia wallacei strain FMUON74 and assembly.</title>
        <authorList>
            <person name="Toyokawa M."/>
            <person name="Uesaka K."/>
        </authorList>
    </citation>
    <scope>NUCLEOTIDE SEQUENCE [LARGE SCALE GENOMIC DNA]</scope>
    <source>
        <strain evidence="6 7">FMUON74</strain>
    </source>
</reference>
<dbReference type="EMBL" id="AP023396">
    <property type="protein sequence ID" value="BCK53759.1"/>
    <property type="molecule type" value="Genomic_DNA"/>
</dbReference>
<dbReference type="Proteomes" id="UP000516173">
    <property type="component" value="Chromosome"/>
</dbReference>
<gene>
    <name evidence="6" type="ORF">NWFMUON74_15310</name>
</gene>